<accession>A0A1V9FZ25</accession>
<keyword evidence="3" id="KW-1185">Reference proteome</keyword>
<dbReference type="EMBL" id="LVYD01000045">
    <property type="protein sequence ID" value="OQP63528.1"/>
    <property type="molecule type" value="Genomic_DNA"/>
</dbReference>
<dbReference type="InterPro" id="IPR009937">
    <property type="entry name" value="Phage_holin_3_6"/>
</dbReference>
<evidence type="ECO:0008006" key="4">
    <source>
        <dbReference type="Google" id="ProtNLM"/>
    </source>
</evidence>
<gene>
    <name evidence="2" type="ORF">A3860_24625</name>
</gene>
<dbReference type="STRING" id="1703345.A3860_24625"/>
<evidence type="ECO:0000313" key="2">
    <source>
        <dbReference type="EMBL" id="OQP63528.1"/>
    </source>
</evidence>
<dbReference type="Proteomes" id="UP000192796">
    <property type="component" value="Unassembled WGS sequence"/>
</dbReference>
<proteinExistence type="predicted"/>
<dbReference type="Pfam" id="PF07332">
    <property type="entry name" value="Phage_holin_3_6"/>
    <property type="match status" value="1"/>
</dbReference>
<feature type="transmembrane region" description="Helical" evidence="1">
    <location>
        <begin position="74"/>
        <end position="94"/>
    </location>
</feature>
<evidence type="ECO:0000256" key="1">
    <source>
        <dbReference type="SAM" id="Phobius"/>
    </source>
</evidence>
<keyword evidence="1" id="KW-0812">Transmembrane</keyword>
<keyword evidence="1" id="KW-0472">Membrane</keyword>
<dbReference type="RefSeq" id="WP_081147791.1">
    <property type="nucleotide sequence ID" value="NZ_LVYD01000045.1"/>
</dbReference>
<keyword evidence="1" id="KW-1133">Transmembrane helix</keyword>
<dbReference type="OrthoDB" id="675470at2"/>
<comment type="caution">
    <text evidence="2">The sequence shown here is derived from an EMBL/GenBank/DDBJ whole genome shotgun (WGS) entry which is preliminary data.</text>
</comment>
<protein>
    <recommendedName>
        <fullName evidence="4">Phage holin family protein</fullName>
    </recommendedName>
</protein>
<organism evidence="2 3">
    <name type="scientific">Niastella vici</name>
    <dbReference type="NCBI Taxonomy" id="1703345"/>
    <lineage>
        <taxon>Bacteria</taxon>
        <taxon>Pseudomonadati</taxon>
        <taxon>Bacteroidota</taxon>
        <taxon>Chitinophagia</taxon>
        <taxon>Chitinophagales</taxon>
        <taxon>Chitinophagaceae</taxon>
        <taxon>Niastella</taxon>
    </lineage>
</organism>
<dbReference type="AlphaFoldDB" id="A0A1V9FZ25"/>
<feature type="transmembrane region" description="Helical" evidence="1">
    <location>
        <begin position="37"/>
        <end position="62"/>
    </location>
</feature>
<reference evidence="2 3" key="1">
    <citation type="submission" date="2016-03" db="EMBL/GenBank/DDBJ databases">
        <title>Niastella vici sp. nov., isolated from farmland soil.</title>
        <authorList>
            <person name="Chen L."/>
            <person name="Wang D."/>
            <person name="Yang S."/>
            <person name="Wang G."/>
        </authorList>
    </citation>
    <scope>NUCLEOTIDE SEQUENCE [LARGE SCALE GENOMIC DNA]</scope>
    <source>
        <strain evidence="2 3">DJ57</strain>
    </source>
</reference>
<sequence>MKETFEKLEGLTDHVKEYINTRVELTKLRIAEKTSLIIGDLVAGGIVILFFLFVLMFGSIAGAWALSDWIGKRYSGFLIVAGIYLLLGIIVWLTRSRLIRFPVMNAIIRKLHNEDEEEKKDKP</sequence>
<name>A0A1V9FZ25_9BACT</name>
<evidence type="ECO:0000313" key="3">
    <source>
        <dbReference type="Proteomes" id="UP000192796"/>
    </source>
</evidence>